<accession>A0AAN9KV32</accession>
<feature type="compositionally biased region" description="Polar residues" evidence="1">
    <location>
        <begin position="46"/>
        <end position="68"/>
    </location>
</feature>
<reference evidence="2 3" key="1">
    <citation type="submission" date="2024-01" db="EMBL/GenBank/DDBJ databases">
        <title>The genomes of 5 underutilized Papilionoideae crops provide insights into root nodulation and disease resistanc.</title>
        <authorList>
            <person name="Jiang F."/>
        </authorList>
    </citation>
    <scope>NUCLEOTIDE SEQUENCE [LARGE SCALE GENOMIC DNA]</scope>
    <source>
        <strain evidence="2">LVBAO_FW01</strain>
        <tissue evidence="2">Leaves</tissue>
    </source>
</reference>
<organism evidence="2 3">
    <name type="scientific">Canavalia gladiata</name>
    <name type="common">Sword bean</name>
    <name type="synonym">Dolichos gladiatus</name>
    <dbReference type="NCBI Taxonomy" id="3824"/>
    <lineage>
        <taxon>Eukaryota</taxon>
        <taxon>Viridiplantae</taxon>
        <taxon>Streptophyta</taxon>
        <taxon>Embryophyta</taxon>
        <taxon>Tracheophyta</taxon>
        <taxon>Spermatophyta</taxon>
        <taxon>Magnoliopsida</taxon>
        <taxon>eudicotyledons</taxon>
        <taxon>Gunneridae</taxon>
        <taxon>Pentapetalae</taxon>
        <taxon>rosids</taxon>
        <taxon>fabids</taxon>
        <taxon>Fabales</taxon>
        <taxon>Fabaceae</taxon>
        <taxon>Papilionoideae</taxon>
        <taxon>50 kb inversion clade</taxon>
        <taxon>NPAAA clade</taxon>
        <taxon>indigoferoid/millettioid clade</taxon>
        <taxon>Phaseoleae</taxon>
        <taxon>Canavalia</taxon>
    </lineage>
</organism>
<sequence length="97" mass="10655">MMHEVETITADRKRDQAAGVAPIFSISPKKRVGYASPMARDHSSRNSDGGSHQANLVESPAQLQTRWSQRARDSALMGSRPSHATCMHVGVNLQAQW</sequence>
<comment type="caution">
    <text evidence="2">The sequence shown here is derived from an EMBL/GenBank/DDBJ whole genome shotgun (WGS) entry which is preliminary data.</text>
</comment>
<evidence type="ECO:0000256" key="1">
    <source>
        <dbReference type="SAM" id="MobiDB-lite"/>
    </source>
</evidence>
<dbReference type="AlphaFoldDB" id="A0AAN9KV32"/>
<keyword evidence="3" id="KW-1185">Reference proteome</keyword>
<protein>
    <submittedName>
        <fullName evidence="2">Uncharacterized protein</fullName>
    </submittedName>
</protein>
<gene>
    <name evidence="2" type="ORF">VNO77_27670</name>
</gene>
<dbReference type="EMBL" id="JAYMYQ010000006">
    <property type="protein sequence ID" value="KAK7324147.1"/>
    <property type="molecule type" value="Genomic_DNA"/>
</dbReference>
<feature type="region of interest" description="Disordered" evidence="1">
    <location>
        <begin position="32"/>
        <end position="82"/>
    </location>
</feature>
<dbReference type="Proteomes" id="UP001367508">
    <property type="component" value="Unassembled WGS sequence"/>
</dbReference>
<evidence type="ECO:0000313" key="2">
    <source>
        <dbReference type="EMBL" id="KAK7324147.1"/>
    </source>
</evidence>
<evidence type="ECO:0000313" key="3">
    <source>
        <dbReference type="Proteomes" id="UP001367508"/>
    </source>
</evidence>
<name>A0AAN9KV32_CANGL</name>
<proteinExistence type="predicted"/>